<dbReference type="Pfam" id="PF16220">
    <property type="entry name" value="DUF4880"/>
    <property type="match status" value="1"/>
</dbReference>
<feature type="domain" description="FecR protein" evidence="1">
    <location>
        <begin position="113"/>
        <end position="201"/>
    </location>
</feature>
<dbReference type="PIRSF" id="PIRSF018266">
    <property type="entry name" value="FecR"/>
    <property type="match status" value="1"/>
</dbReference>
<feature type="domain" description="FecR N-terminal" evidence="2">
    <location>
        <begin position="17"/>
        <end position="56"/>
    </location>
</feature>
<proteinExistence type="predicted"/>
<dbReference type="Gene3D" id="2.60.120.1440">
    <property type="match status" value="1"/>
</dbReference>
<accession>A0AAJ6BD38</accession>
<dbReference type="AlphaFoldDB" id="A0AAJ6BD38"/>
<gene>
    <name evidence="3" type="ORF">P0Y58_26255</name>
</gene>
<dbReference type="InterPro" id="IPR032623">
    <property type="entry name" value="FecR_N"/>
</dbReference>
<dbReference type="InterPro" id="IPR006860">
    <property type="entry name" value="FecR"/>
</dbReference>
<name>A0AAJ6BD38_9PSED</name>
<evidence type="ECO:0000259" key="1">
    <source>
        <dbReference type="Pfam" id="PF04773"/>
    </source>
</evidence>
<dbReference type="PANTHER" id="PTHR30273:SF2">
    <property type="entry name" value="PROTEIN FECR"/>
    <property type="match status" value="1"/>
</dbReference>
<protein>
    <submittedName>
        <fullName evidence="3">FecR domain-containing protein</fullName>
    </submittedName>
</protein>
<evidence type="ECO:0000313" key="3">
    <source>
        <dbReference type="EMBL" id="WEK30351.1"/>
    </source>
</evidence>
<dbReference type="GO" id="GO:0016989">
    <property type="term" value="F:sigma factor antagonist activity"/>
    <property type="evidence" value="ECO:0007669"/>
    <property type="project" value="TreeGrafter"/>
</dbReference>
<reference evidence="3" key="1">
    <citation type="submission" date="2023-03" db="EMBL/GenBank/DDBJ databases">
        <title>Andean soil-derived lignocellulolytic bacterial consortium as a source of novel taxa and putative plastic-active enzymes.</title>
        <authorList>
            <person name="Diaz-Garcia L."/>
            <person name="Chuvochina M."/>
            <person name="Feuerriegel G."/>
            <person name="Bunk B."/>
            <person name="Sproer C."/>
            <person name="Streit W.R."/>
            <person name="Rodriguez L.M."/>
            <person name="Overmann J."/>
            <person name="Jimenez D.J."/>
        </authorList>
    </citation>
    <scope>NUCLEOTIDE SEQUENCE</scope>
    <source>
        <strain evidence="3">MAG 876</strain>
    </source>
</reference>
<dbReference type="Pfam" id="PF04773">
    <property type="entry name" value="FecR"/>
    <property type="match status" value="1"/>
</dbReference>
<organism evidence="3 4">
    <name type="scientific">Candidatus Pseudomonas phytovorans</name>
    <dbReference type="NCBI Taxonomy" id="3121377"/>
    <lineage>
        <taxon>Bacteria</taxon>
        <taxon>Pseudomonadati</taxon>
        <taxon>Pseudomonadota</taxon>
        <taxon>Gammaproteobacteria</taxon>
        <taxon>Pseudomonadales</taxon>
        <taxon>Pseudomonadaceae</taxon>
        <taxon>Pseudomonas</taxon>
    </lineage>
</organism>
<evidence type="ECO:0000313" key="4">
    <source>
        <dbReference type="Proteomes" id="UP001216329"/>
    </source>
</evidence>
<dbReference type="EMBL" id="CP119325">
    <property type="protein sequence ID" value="WEK30351.1"/>
    <property type="molecule type" value="Genomic_DNA"/>
</dbReference>
<sequence>MPRGSRGLPVSPEILHEAAEWLVRLDDQPSGRDREAFRVWLALDSEHLEAFQRMQETLAPLQVLKQAPARSALLAFKQQRRSAQGLKALALAAVLALPLGLFVQQGPGYLLADIRTGSGEWATRQLPDGSLLRLEGGSAVNLDFDGRTRTVHLLRGEILVDVAKDATRPFKVVTEHGSVRALGTRFVVEQLGDGSRLAMIESSTEVDSHGQRRVVTAGHQLHFDASGPGEEQAIDGRGVEQAWAQRQLVVRERPLIEVLEQLSRNHPGYLLFDRKALANIRVTAVLPADDSERALRLLARSLALEIDHYTPWITRVRSLSAPETR</sequence>
<dbReference type="InterPro" id="IPR012373">
    <property type="entry name" value="Ferrdict_sens_TM"/>
</dbReference>
<dbReference type="PANTHER" id="PTHR30273">
    <property type="entry name" value="PERIPLASMIC SIGNAL SENSOR AND SIGMA FACTOR ACTIVATOR FECR-RELATED"/>
    <property type="match status" value="1"/>
</dbReference>
<evidence type="ECO:0000259" key="2">
    <source>
        <dbReference type="Pfam" id="PF16220"/>
    </source>
</evidence>
<dbReference type="Proteomes" id="UP001216329">
    <property type="component" value="Chromosome"/>
</dbReference>